<dbReference type="InterPro" id="IPR001387">
    <property type="entry name" value="Cro/C1-type_HTH"/>
</dbReference>
<gene>
    <name evidence="2" type="ORF">ACFOZ0_16985</name>
</gene>
<dbReference type="SUPFAM" id="SSF47413">
    <property type="entry name" value="lambda repressor-like DNA-binding domains"/>
    <property type="match status" value="1"/>
</dbReference>
<dbReference type="InterPro" id="IPR010982">
    <property type="entry name" value="Lambda_DNA-bd_dom_sf"/>
</dbReference>
<dbReference type="SMART" id="SM00530">
    <property type="entry name" value="HTH_XRE"/>
    <property type="match status" value="1"/>
</dbReference>
<feature type="domain" description="HTH cro/C1-type" evidence="1">
    <location>
        <begin position="11"/>
        <end position="64"/>
    </location>
</feature>
<dbReference type="SUPFAM" id="SSF48452">
    <property type="entry name" value="TPR-like"/>
    <property type="match status" value="1"/>
</dbReference>
<dbReference type="Pfam" id="PF13560">
    <property type="entry name" value="HTH_31"/>
    <property type="match status" value="1"/>
</dbReference>
<accession>A0ABV7SF18</accession>
<sequence length="413" mass="45700">MLEQPAFGRRLKELRVERGLSQAALAGKEISTGYLSRLESGARQPTERVVNHLVQVLGVERTAFDTPPRGGSLAQALSLALSTEGDESSEKLIAVLAQVRGESPFLRWQALWHISRYRQRRGERAEEQACLEELVQLADELALPELQCRARFQLARSLRSSGEVSRALGLALNAYQLAKGAALAVPDTGAALLTLVSVEAEAGRLPDARAHVDELVDLVAGRSDTLAAEALWSAATVRFRQGDHEGARNCLERAMKELDSGVDLTLWARLRLAAASLHLQSTPPQTQRGRECLQEAAGALALIGTAVLRQELLTLQTHLAFHEGRYTDARRLYDELNRDELRLTYRDEVRLRILESRLMILEGGEQEGIRRLKELGEQAQQQSNIDLAAEIWRILAECLEDASQSRRTEAGEA</sequence>
<evidence type="ECO:0000313" key="3">
    <source>
        <dbReference type="Proteomes" id="UP001595701"/>
    </source>
</evidence>
<dbReference type="EMBL" id="JBHRWR010000009">
    <property type="protein sequence ID" value="MFC3574942.1"/>
    <property type="molecule type" value="Genomic_DNA"/>
</dbReference>
<name>A0ABV7SF18_9ACTN</name>
<dbReference type="RefSeq" id="WP_310768673.1">
    <property type="nucleotide sequence ID" value="NZ_JBHRWR010000009.1"/>
</dbReference>
<dbReference type="Proteomes" id="UP001595701">
    <property type="component" value="Unassembled WGS sequence"/>
</dbReference>
<reference evidence="3" key="1">
    <citation type="journal article" date="2019" name="Int. J. Syst. Evol. Microbiol.">
        <title>The Global Catalogue of Microorganisms (GCM) 10K type strain sequencing project: providing services to taxonomists for standard genome sequencing and annotation.</title>
        <authorList>
            <consortium name="The Broad Institute Genomics Platform"/>
            <consortium name="The Broad Institute Genome Sequencing Center for Infectious Disease"/>
            <person name="Wu L."/>
            <person name="Ma J."/>
        </authorList>
    </citation>
    <scope>NUCLEOTIDE SEQUENCE [LARGE SCALE GENOMIC DNA]</scope>
    <source>
        <strain evidence="3">CGMCC 4.7035</strain>
    </source>
</reference>
<dbReference type="Gene3D" id="1.10.260.40">
    <property type="entry name" value="lambda repressor-like DNA-binding domains"/>
    <property type="match status" value="1"/>
</dbReference>
<comment type="caution">
    <text evidence="2">The sequence shown here is derived from an EMBL/GenBank/DDBJ whole genome shotgun (WGS) entry which is preliminary data.</text>
</comment>
<proteinExistence type="predicted"/>
<dbReference type="PROSITE" id="PS50943">
    <property type="entry name" value="HTH_CROC1"/>
    <property type="match status" value="1"/>
</dbReference>
<dbReference type="Gene3D" id="1.25.40.10">
    <property type="entry name" value="Tetratricopeptide repeat domain"/>
    <property type="match status" value="1"/>
</dbReference>
<evidence type="ECO:0000313" key="2">
    <source>
        <dbReference type="EMBL" id="MFC3574942.1"/>
    </source>
</evidence>
<organism evidence="2 3">
    <name type="scientific">Streptomyces yaanensis</name>
    <dbReference type="NCBI Taxonomy" id="1142239"/>
    <lineage>
        <taxon>Bacteria</taxon>
        <taxon>Bacillati</taxon>
        <taxon>Actinomycetota</taxon>
        <taxon>Actinomycetes</taxon>
        <taxon>Kitasatosporales</taxon>
        <taxon>Streptomycetaceae</taxon>
        <taxon>Streptomyces</taxon>
    </lineage>
</organism>
<dbReference type="CDD" id="cd00093">
    <property type="entry name" value="HTH_XRE"/>
    <property type="match status" value="1"/>
</dbReference>
<protein>
    <submittedName>
        <fullName evidence="2">Helix-turn-helix domain-containing protein</fullName>
    </submittedName>
</protein>
<evidence type="ECO:0000259" key="1">
    <source>
        <dbReference type="PROSITE" id="PS50943"/>
    </source>
</evidence>
<keyword evidence="3" id="KW-1185">Reference proteome</keyword>
<dbReference type="InterPro" id="IPR011990">
    <property type="entry name" value="TPR-like_helical_dom_sf"/>
</dbReference>